<dbReference type="EMBL" id="NMUH01006737">
    <property type="protein sequence ID" value="MQM15907.1"/>
    <property type="molecule type" value="Genomic_DNA"/>
</dbReference>
<dbReference type="AlphaFoldDB" id="A0A843X9D0"/>
<feature type="region of interest" description="Disordered" evidence="1">
    <location>
        <begin position="532"/>
        <end position="554"/>
    </location>
</feature>
<feature type="compositionally biased region" description="Low complexity" evidence="1">
    <location>
        <begin position="535"/>
        <end position="545"/>
    </location>
</feature>
<dbReference type="InterPro" id="IPR009291">
    <property type="entry name" value="Vps62"/>
</dbReference>
<proteinExistence type="predicted"/>
<name>A0A843X9D0_COLES</name>
<keyword evidence="3" id="KW-1185">Reference proteome</keyword>
<organism evidence="2 3">
    <name type="scientific">Colocasia esculenta</name>
    <name type="common">Wild taro</name>
    <name type="synonym">Arum esculentum</name>
    <dbReference type="NCBI Taxonomy" id="4460"/>
    <lineage>
        <taxon>Eukaryota</taxon>
        <taxon>Viridiplantae</taxon>
        <taxon>Streptophyta</taxon>
        <taxon>Embryophyta</taxon>
        <taxon>Tracheophyta</taxon>
        <taxon>Spermatophyta</taxon>
        <taxon>Magnoliopsida</taxon>
        <taxon>Liliopsida</taxon>
        <taxon>Araceae</taxon>
        <taxon>Aroideae</taxon>
        <taxon>Colocasieae</taxon>
        <taxon>Colocasia</taxon>
    </lineage>
</organism>
<dbReference type="Proteomes" id="UP000652761">
    <property type="component" value="Unassembled WGS sequence"/>
</dbReference>
<feature type="region of interest" description="Disordered" evidence="1">
    <location>
        <begin position="1"/>
        <end position="29"/>
    </location>
</feature>
<dbReference type="PANTHER" id="PTHR48152">
    <property type="entry name" value="F1C9.34 PROTEIN"/>
    <property type="match status" value="1"/>
</dbReference>
<evidence type="ECO:0000256" key="1">
    <source>
        <dbReference type="SAM" id="MobiDB-lite"/>
    </source>
</evidence>
<accession>A0A843X9D0</accession>
<dbReference type="OrthoDB" id="188042at2759"/>
<protein>
    <recommendedName>
        <fullName evidence="4">Vacuolar protein sorting-associated protein 62</fullName>
    </recommendedName>
</protein>
<dbReference type="Pfam" id="PF06101">
    <property type="entry name" value="Vps62"/>
    <property type="match status" value="1"/>
</dbReference>
<gene>
    <name evidence="2" type="ORF">Taro_048860</name>
</gene>
<evidence type="ECO:0008006" key="4">
    <source>
        <dbReference type="Google" id="ProtNLM"/>
    </source>
</evidence>
<evidence type="ECO:0000313" key="3">
    <source>
        <dbReference type="Proteomes" id="UP000652761"/>
    </source>
</evidence>
<dbReference type="PANTHER" id="PTHR48152:SF3">
    <property type="entry name" value="DUF946 FAMILY PROTEIN (DUF946)"/>
    <property type="match status" value="1"/>
</dbReference>
<evidence type="ECO:0000313" key="2">
    <source>
        <dbReference type="EMBL" id="MQM15907.1"/>
    </source>
</evidence>
<comment type="caution">
    <text evidence="2">The sequence shown here is derived from an EMBL/GenBank/DDBJ whole genome shotgun (WGS) entry which is preliminary data.</text>
</comment>
<reference evidence="2" key="1">
    <citation type="submission" date="2017-07" db="EMBL/GenBank/DDBJ databases">
        <title>Taro Niue Genome Assembly and Annotation.</title>
        <authorList>
            <person name="Atibalentja N."/>
            <person name="Keating K."/>
            <person name="Fields C.J."/>
        </authorList>
    </citation>
    <scope>NUCLEOTIDE SEQUENCE</scope>
    <source>
        <strain evidence="2">Niue_2</strain>
        <tissue evidence="2">Leaf</tissue>
    </source>
</reference>
<sequence>MGKAPTSTFLTMGNSPNKGGSGNRPLPVETAFRLPAPLPSWPPGNGFARGSINLGGLEVCQVSSFAKVWTTQEGGPDGLGATFFKPSPVPSGFFVLGCYAQPNNKPLFGWVLVGRDVDGGALQRPVDYTLVWSSVNSRINKDGDGYFWVPTAPQGYRAVGLLVTSSPEKPSPEDIRCVRADLTDVCENDGWVWGDNSGFNVSGLRPVSRGTQAAGVCVGTCTAQGTSSVLWCLKNNAPLAVAMPNTSQIEALMQAYSPEVYFHPDEPYLPCSVGWFFDNGAVLYKKDDPTPAPIDSTGSNLPQGGSDDGAFWLDLPVDDGAKDRVKKGDLTSSEAYVHVKPMLGGTFTDLAVWLFYPFNGPARAKVKFINIPFERIGEHVGDWEHVTLRVSNVTGELWRVFFAEHSSGAWVDASQVEFQQGGNKPVAYSSLHGHAAYAKPGLVLQGDAKLGIGIRNDTARGGSRIDTGARYQLVAADYLGTVPGPPWTDYLREWGPKVSYDIAQEMKKVEKLLPRGLRKQLEKVLSSLPAEVFGEEGPTGPKGKGNWAGDEVSS</sequence>
<feature type="compositionally biased region" description="Polar residues" evidence="1">
    <location>
        <begin position="1"/>
        <end position="18"/>
    </location>
</feature>